<sequence>MYLRHVKLSDALDSHRSSSICGASAALVLSVLRLVAARLVLGYAYPAYECFKTVELNRPEIDQLRFWCQYWILVAALTVFERVGDTFISWMPMYSEAKVAFFVYLWYPKTRGTTYIYETFLRPYVASHEMEIDRNLLDLKARAGDIVFLYWQKAAIYGQTRVFEIFHYIASQAPQQPTRPRSTTQRQPVHHSNQTPASASAGNQVAGSQKPPQPLHASPSPTKSKNQEPSSPQKFRSFPSPTKSKNQEPGKAAGTVLPLVPTPQIQPSPGAPTQPSVSVSTSQPSTSEGEVKQIAATAVETVSAEDSNLQAKETPMEEAIRMTRGSLKKRVGCFGPSTRQR</sequence>
<organism evidence="3 4">
    <name type="scientific">Dendrobium chrysotoxum</name>
    <name type="common">Orchid</name>
    <dbReference type="NCBI Taxonomy" id="161865"/>
    <lineage>
        <taxon>Eukaryota</taxon>
        <taxon>Viridiplantae</taxon>
        <taxon>Streptophyta</taxon>
        <taxon>Embryophyta</taxon>
        <taxon>Tracheophyta</taxon>
        <taxon>Spermatophyta</taxon>
        <taxon>Magnoliopsida</taxon>
        <taxon>Liliopsida</taxon>
        <taxon>Asparagales</taxon>
        <taxon>Orchidaceae</taxon>
        <taxon>Epidendroideae</taxon>
        <taxon>Malaxideae</taxon>
        <taxon>Dendrobiinae</taxon>
        <taxon>Dendrobium</taxon>
    </lineage>
</organism>
<reference evidence="3 4" key="1">
    <citation type="journal article" date="2021" name="Hortic Res">
        <title>Chromosome-scale assembly of the Dendrobium chrysotoxum genome enhances the understanding of orchid evolution.</title>
        <authorList>
            <person name="Zhang Y."/>
            <person name="Zhang G.Q."/>
            <person name="Zhang D."/>
            <person name="Liu X.D."/>
            <person name="Xu X.Y."/>
            <person name="Sun W.H."/>
            <person name="Yu X."/>
            <person name="Zhu X."/>
            <person name="Wang Z.W."/>
            <person name="Zhao X."/>
            <person name="Zhong W.Y."/>
            <person name="Chen H."/>
            <person name="Yin W.L."/>
            <person name="Huang T."/>
            <person name="Niu S.C."/>
            <person name="Liu Z.J."/>
        </authorList>
    </citation>
    <scope>NUCLEOTIDE SEQUENCE [LARGE SCALE GENOMIC DNA]</scope>
    <source>
        <strain evidence="3">Lindl</strain>
    </source>
</reference>
<feature type="region of interest" description="Disordered" evidence="2">
    <location>
        <begin position="174"/>
        <end position="324"/>
    </location>
</feature>
<protein>
    <recommendedName>
        <fullName evidence="1">HVA22-like protein</fullName>
    </recommendedName>
</protein>
<dbReference type="GO" id="GO:0016020">
    <property type="term" value="C:membrane"/>
    <property type="evidence" value="ECO:0007669"/>
    <property type="project" value="UniProtKB-SubCell"/>
</dbReference>
<comment type="caution">
    <text evidence="3">The sequence shown here is derived from an EMBL/GenBank/DDBJ whole genome shotgun (WGS) entry which is preliminary data.</text>
</comment>
<feature type="compositionally biased region" description="Polar residues" evidence="2">
    <location>
        <begin position="219"/>
        <end position="244"/>
    </location>
</feature>
<accession>A0AAV7HE33</accession>
<dbReference type="PANTHER" id="PTHR12300:SF117">
    <property type="entry name" value="LP05237P-RELATED"/>
    <property type="match status" value="1"/>
</dbReference>
<dbReference type="AlphaFoldDB" id="A0AAV7HE33"/>
<evidence type="ECO:0000313" key="4">
    <source>
        <dbReference type="Proteomes" id="UP000775213"/>
    </source>
</evidence>
<comment type="subcellular location">
    <subcellularLocation>
        <location evidence="1">Membrane</location>
        <topology evidence="1">Multi-pass membrane protein</topology>
    </subcellularLocation>
</comment>
<dbReference type="PANTHER" id="PTHR12300">
    <property type="entry name" value="HVA22-LIKE PROTEINS"/>
    <property type="match status" value="1"/>
</dbReference>
<evidence type="ECO:0000313" key="3">
    <source>
        <dbReference type="EMBL" id="KAH0465725.1"/>
    </source>
</evidence>
<evidence type="ECO:0000256" key="1">
    <source>
        <dbReference type="RuleBase" id="RU362006"/>
    </source>
</evidence>
<feature type="compositionally biased region" description="Low complexity" evidence="2">
    <location>
        <begin position="273"/>
        <end position="287"/>
    </location>
</feature>
<dbReference type="InterPro" id="IPR004345">
    <property type="entry name" value="TB2_DP1_HVA22"/>
</dbReference>
<dbReference type="EMBL" id="JAGFBR010000006">
    <property type="protein sequence ID" value="KAH0465725.1"/>
    <property type="molecule type" value="Genomic_DNA"/>
</dbReference>
<feature type="compositionally biased region" description="Pro residues" evidence="2">
    <location>
        <begin position="260"/>
        <end position="272"/>
    </location>
</feature>
<evidence type="ECO:0000256" key="2">
    <source>
        <dbReference type="SAM" id="MobiDB-lite"/>
    </source>
</evidence>
<name>A0AAV7HE33_DENCH</name>
<gene>
    <name evidence="3" type="ORF">IEQ34_005828</name>
</gene>
<dbReference type="Pfam" id="PF03134">
    <property type="entry name" value="TB2_DP1_HVA22"/>
    <property type="match status" value="1"/>
</dbReference>
<keyword evidence="4" id="KW-1185">Reference proteome</keyword>
<proteinExistence type="inferred from homology"/>
<comment type="similarity">
    <text evidence="1">Belongs to the DP1 family.</text>
</comment>
<dbReference type="Proteomes" id="UP000775213">
    <property type="component" value="Unassembled WGS sequence"/>
</dbReference>
<feature type="compositionally biased region" description="Polar residues" evidence="2">
    <location>
        <begin position="174"/>
        <end position="207"/>
    </location>
</feature>